<feature type="transmembrane region" description="Helical" evidence="6">
    <location>
        <begin position="96"/>
        <end position="117"/>
    </location>
</feature>
<proteinExistence type="predicted"/>
<keyword evidence="5 6" id="KW-0472">Membrane</keyword>
<reference evidence="8 9" key="1">
    <citation type="submission" date="2021-06" db="EMBL/GenBank/DDBJ databases">
        <title>Actinomycetes sequencing.</title>
        <authorList>
            <person name="Shan Q."/>
        </authorList>
    </citation>
    <scope>NUCLEOTIDE SEQUENCE [LARGE SCALE GENOMIC DNA]</scope>
    <source>
        <strain evidence="8 9">NEAU-G5</strain>
    </source>
</reference>
<dbReference type="InterPro" id="IPR011701">
    <property type="entry name" value="MFS"/>
</dbReference>
<dbReference type="PROSITE" id="PS50850">
    <property type="entry name" value="MFS"/>
    <property type="match status" value="1"/>
</dbReference>
<comment type="caution">
    <text evidence="8">The sequence shown here is derived from an EMBL/GenBank/DDBJ whole genome shotgun (WGS) entry which is preliminary data.</text>
</comment>
<dbReference type="Gene3D" id="1.20.1250.20">
    <property type="entry name" value="MFS general substrate transporter like domains"/>
    <property type="match status" value="1"/>
</dbReference>
<name>A0ABS6B3I5_9NOCA</name>
<feature type="transmembrane region" description="Helical" evidence="6">
    <location>
        <begin position="185"/>
        <end position="208"/>
    </location>
</feature>
<evidence type="ECO:0000256" key="6">
    <source>
        <dbReference type="SAM" id="Phobius"/>
    </source>
</evidence>
<evidence type="ECO:0000259" key="7">
    <source>
        <dbReference type="PROSITE" id="PS50850"/>
    </source>
</evidence>
<gene>
    <name evidence="8" type="ORF">KO481_25465</name>
</gene>
<keyword evidence="4 6" id="KW-1133">Transmembrane helix</keyword>
<feature type="transmembrane region" description="Helical" evidence="6">
    <location>
        <begin position="316"/>
        <end position="335"/>
    </location>
</feature>
<feature type="transmembrane region" description="Helical" evidence="6">
    <location>
        <begin position="347"/>
        <end position="370"/>
    </location>
</feature>
<dbReference type="RefSeq" id="WP_215920450.1">
    <property type="nucleotide sequence ID" value="NZ_JAHKNI010000009.1"/>
</dbReference>
<evidence type="ECO:0000256" key="2">
    <source>
        <dbReference type="ARBA" id="ARBA00022448"/>
    </source>
</evidence>
<sequence length="524" mass="53451">MTLGIDRSGRTAERGGASVRLGRWHRGLVVAVLCTIGFMTSFDTAGHAIAVPTLLQELGDRPVLHTSIWIPKVYVLAFTAFLMIGGTLADRFGAKRVLLCGGLLFVGGTATHLVLAMTSIPLVVARVFMGAGVAAMFPAALSILTAVSDTALARAGAVTLWSGSCAAGVTVVPLVSGLILNNVWWPRVIGSVGVVAMLMMIGVAVLVPATPADRESPADWPATIAVTLGIGLVMFALIQAPDWGWSSPPVIGTSVAGVVMSVVSAIIRRGGALPHDCFARADPRVRPAMFALGTAWLALFGIVFLIVQYLQAVHGHSPVVAGSVMFLPTCGASVIGAKLGSKVQRRFGMTAALTIGLTAVLDGLAIGLTADAQGDLGPIVAMATVACVGFAMVLSVALDAVSAALPLSPNASAWAATTTAVPSSGLFGLAIVACTVDSGYHAHLVASGESLPFGGVVSSESLGKGVAMVASAGDRDRRQLAAAVQNAFLAGYRHGLLATIAIVAAVMAAILVTAAGSRRPWRSR</sequence>
<protein>
    <submittedName>
        <fullName evidence="8">MFS transporter</fullName>
    </submittedName>
</protein>
<evidence type="ECO:0000256" key="1">
    <source>
        <dbReference type="ARBA" id="ARBA00004651"/>
    </source>
</evidence>
<evidence type="ECO:0000256" key="4">
    <source>
        <dbReference type="ARBA" id="ARBA00022989"/>
    </source>
</evidence>
<feature type="transmembrane region" description="Helical" evidence="6">
    <location>
        <begin position="288"/>
        <end position="310"/>
    </location>
</feature>
<dbReference type="InterPro" id="IPR036259">
    <property type="entry name" value="MFS_trans_sf"/>
</dbReference>
<feature type="transmembrane region" description="Helical" evidence="6">
    <location>
        <begin position="413"/>
        <end position="433"/>
    </location>
</feature>
<evidence type="ECO:0000313" key="8">
    <source>
        <dbReference type="EMBL" id="MBU3064865.1"/>
    </source>
</evidence>
<keyword evidence="3 6" id="KW-0812">Transmembrane</keyword>
<feature type="transmembrane region" description="Helical" evidence="6">
    <location>
        <begin position="123"/>
        <end position="146"/>
    </location>
</feature>
<dbReference type="EMBL" id="JAHKNI010000009">
    <property type="protein sequence ID" value="MBU3064865.1"/>
    <property type="molecule type" value="Genomic_DNA"/>
</dbReference>
<keyword evidence="9" id="KW-1185">Reference proteome</keyword>
<feature type="domain" description="Major facilitator superfamily (MFS) profile" evidence="7">
    <location>
        <begin position="29"/>
        <end position="516"/>
    </location>
</feature>
<evidence type="ECO:0000256" key="3">
    <source>
        <dbReference type="ARBA" id="ARBA00022692"/>
    </source>
</evidence>
<evidence type="ECO:0000313" key="9">
    <source>
        <dbReference type="Proteomes" id="UP000733379"/>
    </source>
</evidence>
<evidence type="ECO:0000256" key="5">
    <source>
        <dbReference type="ARBA" id="ARBA00023136"/>
    </source>
</evidence>
<dbReference type="SUPFAM" id="SSF103473">
    <property type="entry name" value="MFS general substrate transporter"/>
    <property type="match status" value="1"/>
</dbReference>
<dbReference type="PANTHER" id="PTHR42718">
    <property type="entry name" value="MAJOR FACILITATOR SUPERFAMILY MULTIDRUG TRANSPORTER MFSC"/>
    <property type="match status" value="1"/>
</dbReference>
<keyword evidence="2" id="KW-0813">Transport</keyword>
<organism evidence="8 9">
    <name type="scientific">Nocardia albiluteola</name>
    <dbReference type="NCBI Taxonomy" id="2842303"/>
    <lineage>
        <taxon>Bacteria</taxon>
        <taxon>Bacillati</taxon>
        <taxon>Actinomycetota</taxon>
        <taxon>Actinomycetes</taxon>
        <taxon>Mycobacteriales</taxon>
        <taxon>Nocardiaceae</taxon>
        <taxon>Nocardia</taxon>
    </lineage>
</organism>
<accession>A0ABS6B3I5</accession>
<feature type="transmembrane region" description="Helical" evidence="6">
    <location>
        <begin position="158"/>
        <end position="179"/>
    </location>
</feature>
<dbReference type="Pfam" id="PF07690">
    <property type="entry name" value="MFS_1"/>
    <property type="match status" value="1"/>
</dbReference>
<feature type="transmembrane region" description="Helical" evidence="6">
    <location>
        <begin position="250"/>
        <end position="267"/>
    </location>
</feature>
<feature type="transmembrane region" description="Helical" evidence="6">
    <location>
        <begin position="28"/>
        <end position="49"/>
    </location>
</feature>
<comment type="subcellular location">
    <subcellularLocation>
        <location evidence="1">Cell membrane</location>
        <topology evidence="1">Multi-pass membrane protein</topology>
    </subcellularLocation>
</comment>
<feature type="transmembrane region" description="Helical" evidence="6">
    <location>
        <begin position="376"/>
        <end position="401"/>
    </location>
</feature>
<dbReference type="PANTHER" id="PTHR42718:SF9">
    <property type="entry name" value="MAJOR FACILITATOR SUPERFAMILY MULTIDRUG TRANSPORTER MFSC"/>
    <property type="match status" value="1"/>
</dbReference>
<dbReference type="Proteomes" id="UP000733379">
    <property type="component" value="Unassembled WGS sequence"/>
</dbReference>
<feature type="transmembrane region" description="Helical" evidence="6">
    <location>
        <begin position="220"/>
        <end position="238"/>
    </location>
</feature>
<feature type="transmembrane region" description="Helical" evidence="6">
    <location>
        <begin position="496"/>
        <end position="516"/>
    </location>
</feature>
<dbReference type="InterPro" id="IPR020846">
    <property type="entry name" value="MFS_dom"/>
</dbReference>
<feature type="transmembrane region" description="Helical" evidence="6">
    <location>
        <begin position="69"/>
        <end position="89"/>
    </location>
</feature>